<evidence type="ECO:0000313" key="5">
    <source>
        <dbReference type="EMBL" id="MCQ8835692.1"/>
    </source>
</evidence>
<proteinExistence type="predicted"/>
<dbReference type="PANTHER" id="PTHR43004:SF19">
    <property type="entry name" value="BINDING MONOOXYGENASE, PUTATIVE (JCVI)-RELATED"/>
    <property type="match status" value="1"/>
</dbReference>
<sequence>MPDPVVVSGAGPTGLMLAHELRLAGVATIVLERLQRPGQPPGQAMNTTAVELLDLRGLFEGLHTAAAELQGTHFSMLWLDKTPLAGRHREGVVLGQQHLERHLEDAATRLGADIRRGHVLLDLEQQVDSVTVTVEGPSGRYRIRAGYVVGADGEDSEVRALADIATVEGQQPCYGVVADVEVDPATLAEVHRGSRFSPAGGVYSGVPTEPGVFRVITAEFDKEPPGPEQPVSGEELRDSIHRLNGTEFPAAPTRWMRRYGGPTRVAEHLRKGRVFLAGDAAHTFFPLAGLRLSNCLQDAVNLGWKLAAEYHGWAPPGLLGTYHSERHREGARAGRAVEAQLALIHPAHKVAALRELVGELLRYPDANRLLLELSTGLDTNYGEGDGHPLVGRRIPYAALVSDRGPTEPARALRAARGVLINMTGGKAPLSAHDWMDRIDVLTTSPVGCLEAAAVLVRPDGHVAWARNAADGWAGLTDGLRRWFGEPLTA</sequence>
<reference evidence="5" key="1">
    <citation type="submission" date="2022-06" db="EMBL/GenBank/DDBJ databases">
        <title>WGS of actinobacteria.</title>
        <authorList>
            <person name="Thawai C."/>
        </authorList>
    </citation>
    <scope>NUCLEOTIDE SEQUENCE</scope>
    <source>
        <strain evidence="5">DSM 42010</strain>
    </source>
</reference>
<gene>
    <name evidence="5" type="ORF">NQU54_43445</name>
</gene>
<dbReference type="InterPro" id="IPR002938">
    <property type="entry name" value="FAD-bd"/>
</dbReference>
<keyword evidence="5" id="KW-0560">Oxidoreductase</keyword>
<dbReference type="AlphaFoldDB" id="A0A9X2RYT8"/>
<dbReference type="Gene3D" id="3.40.30.120">
    <property type="match status" value="1"/>
</dbReference>
<dbReference type="GO" id="GO:0016709">
    <property type="term" value="F:oxidoreductase activity, acting on paired donors, with incorporation or reduction of molecular oxygen, NAD(P)H as one donor, and incorporation of one atom of oxygen"/>
    <property type="evidence" value="ECO:0007669"/>
    <property type="project" value="UniProtKB-ARBA"/>
</dbReference>
<evidence type="ECO:0000259" key="4">
    <source>
        <dbReference type="Pfam" id="PF01494"/>
    </source>
</evidence>
<keyword evidence="2" id="KW-0285">Flavoprotein</keyword>
<dbReference type="InterPro" id="IPR036188">
    <property type="entry name" value="FAD/NAD-bd_sf"/>
</dbReference>
<dbReference type="RefSeq" id="WP_257635814.1">
    <property type="nucleotide sequence ID" value="NZ_JANIIC010000088.1"/>
</dbReference>
<accession>A0A9X2RYT8</accession>
<dbReference type="Gene3D" id="3.50.50.60">
    <property type="entry name" value="FAD/NAD(P)-binding domain"/>
    <property type="match status" value="1"/>
</dbReference>
<name>A0A9X2RYT8_STRMQ</name>
<keyword evidence="6" id="KW-1185">Reference proteome</keyword>
<evidence type="ECO:0000313" key="6">
    <source>
        <dbReference type="Proteomes" id="UP001142400"/>
    </source>
</evidence>
<feature type="domain" description="FAD-binding" evidence="4">
    <location>
        <begin position="4"/>
        <end position="332"/>
    </location>
</feature>
<evidence type="ECO:0000256" key="3">
    <source>
        <dbReference type="ARBA" id="ARBA00022827"/>
    </source>
</evidence>
<keyword evidence="3" id="KW-0274">FAD</keyword>
<dbReference type="Pfam" id="PF01494">
    <property type="entry name" value="FAD_binding_3"/>
    <property type="match status" value="1"/>
</dbReference>
<dbReference type="PRINTS" id="PR00420">
    <property type="entry name" value="RNGMNOXGNASE"/>
</dbReference>
<dbReference type="EMBL" id="JANIIC010000088">
    <property type="protein sequence ID" value="MCQ8835692.1"/>
    <property type="molecule type" value="Genomic_DNA"/>
</dbReference>
<evidence type="ECO:0000256" key="1">
    <source>
        <dbReference type="ARBA" id="ARBA00001974"/>
    </source>
</evidence>
<keyword evidence="5" id="KW-0503">Monooxygenase</keyword>
<comment type="cofactor">
    <cofactor evidence="1">
        <name>FAD</name>
        <dbReference type="ChEBI" id="CHEBI:57692"/>
    </cofactor>
</comment>
<organism evidence="5 6">
    <name type="scientific">Streptomyces malaysiensis subsp. samsunensis</name>
    <dbReference type="NCBI Taxonomy" id="459658"/>
    <lineage>
        <taxon>Bacteria</taxon>
        <taxon>Bacillati</taxon>
        <taxon>Actinomycetota</taxon>
        <taxon>Actinomycetes</taxon>
        <taxon>Kitasatosporales</taxon>
        <taxon>Streptomycetaceae</taxon>
        <taxon>Streptomyces</taxon>
        <taxon>Streptomyces violaceusniger group</taxon>
    </lineage>
</organism>
<dbReference type="Proteomes" id="UP001142400">
    <property type="component" value="Unassembled WGS sequence"/>
</dbReference>
<dbReference type="PANTHER" id="PTHR43004">
    <property type="entry name" value="TRK SYSTEM POTASSIUM UPTAKE PROTEIN"/>
    <property type="match status" value="1"/>
</dbReference>
<dbReference type="GO" id="GO:0071949">
    <property type="term" value="F:FAD binding"/>
    <property type="evidence" value="ECO:0007669"/>
    <property type="project" value="InterPro"/>
</dbReference>
<evidence type="ECO:0000256" key="2">
    <source>
        <dbReference type="ARBA" id="ARBA00022630"/>
    </source>
</evidence>
<comment type="caution">
    <text evidence="5">The sequence shown here is derived from an EMBL/GenBank/DDBJ whole genome shotgun (WGS) entry which is preliminary data.</text>
</comment>
<dbReference type="InterPro" id="IPR050641">
    <property type="entry name" value="RIFMO-like"/>
</dbReference>
<dbReference type="Pfam" id="PF21274">
    <property type="entry name" value="Rng_hyd_C"/>
    <property type="match status" value="1"/>
</dbReference>
<dbReference type="SUPFAM" id="SSF51905">
    <property type="entry name" value="FAD/NAD(P)-binding domain"/>
    <property type="match status" value="1"/>
</dbReference>
<dbReference type="Gene3D" id="3.30.70.2450">
    <property type="match status" value="1"/>
</dbReference>
<protein>
    <submittedName>
        <fullName evidence="5">FAD-dependent monooxygenase</fullName>
    </submittedName>
</protein>